<dbReference type="PROSITE" id="PS50937">
    <property type="entry name" value="HTH_MERR_2"/>
    <property type="match status" value="1"/>
</dbReference>
<dbReference type="Gene3D" id="3.20.80.10">
    <property type="entry name" value="Regulatory factor, effector binding domain"/>
    <property type="match status" value="1"/>
</dbReference>
<evidence type="ECO:0000256" key="1">
    <source>
        <dbReference type="ARBA" id="ARBA00023125"/>
    </source>
</evidence>
<protein>
    <submittedName>
        <fullName evidence="3">MerR family transcriptional regulator</fullName>
    </submittedName>
</protein>
<evidence type="ECO:0000313" key="4">
    <source>
        <dbReference type="Proteomes" id="UP001143480"/>
    </source>
</evidence>
<dbReference type="Gene3D" id="1.10.1660.10">
    <property type="match status" value="1"/>
</dbReference>
<dbReference type="InterPro" id="IPR011256">
    <property type="entry name" value="Reg_factor_effector_dom_sf"/>
</dbReference>
<evidence type="ECO:0000313" key="3">
    <source>
        <dbReference type="EMBL" id="GLL01424.1"/>
    </source>
</evidence>
<name>A0A9W6NLJ4_9ACTN</name>
<dbReference type="EMBL" id="BSFP01000015">
    <property type="protein sequence ID" value="GLL01424.1"/>
    <property type="molecule type" value="Genomic_DNA"/>
</dbReference>
<dbReference type="InterPro" id="IPR010499">
    <property type="entry name" value="AraC_E-bd"/>
</dbReference>
<dbReference type="Proteomes" id="UP001143480">
    <property type="component" value="Unassembled WGS sequence"/>
</dbReference>
<dbReference type="AlphaFoldDB" id="A0A9W6NLJ4"/>
<dbReference type="InterPro" id="IPR009061">
    <property type="entry name" value="DNA-bd_dom_put_sf"/>
</dbReference>
<accession>A0A9W6NLJ4</accession>
<organism evidence="3 4">
    <name type="scientific">Dactylosporangium matsuzakiense</name>
    <dbReference type="NCBI Taxonomy" id="53360"/>
    <lineage>
        <taxon>Bacteria</taxon>
        <taxon>Bacillati</taxon>
        <taxon>Actinomycetota</taxon>
        <taxon>Actinomycetes</taxon>
        <taxon>Micromonosporales</taxon>
        <taxon>Micromonosporaceae</taxon>
        <taxon>Dactylosporangium</taxon>
    </lineage>
</organism>
<evidence type="ECO:0000259" key="2">
    <source>
        <dbReference type="PROSITE" id="PS50937"/>
    </source>
</evidence>
<dbReference type="SUPFAM" id="SSF55136">
    <property type="entry name" value="Probable bacterial effector-binding domain"/>
    <property type="match status" value="1"/>
</dbReference>
<dbReference type="PANTHER" id="PTHR30204">
    <property type="entry name" value="REDOX-CYCLING DRUG-SENSING TRANSCRIPTIONAL ACTIVATOR SOXR"/>
    <property type="match status" value="1"/>
</dbReference>
<keyword evidence="4" id="KW-1185">Reference proteome</keyword>
<dbReference type="SMART" id="SM00871">
    <property type="entry name" value="AraC_E_bind"/>
    <property type="match status" value="1"/>
</dbReference>
<dbReference type="SMART" id="SM00422">
    <property type="entry name" value="HTH_MERR"/>
    <property type="match status" value="1"/>
</dbReference>
<dbReference type="Pfam" id="PF13411">
    <property type="entry name" value="MerR_1"/>
    <property type="match status" value="1"/>
</dbReference>
<feature type="domain" description="HTH merR-type" evidence="2">
    <location>
        <begin position="13"/>
        <end position="83"/>
    </location>
</feature>
<gene>
    <name evidence="3" type="ORF">GCM10017581_031650</name>
</gene>
<dbReference type="GO" id="GO:0003677">
    <property type="term" value="F:DNA binding"/>
    <property type="evidence" value="ECO:0007669"/>
    <property type="project" value="UniProtKB-KW"/>
</dbReference>
<dbReference type="SUPFAM" id="SSF46955">
    <property type="entry name" value="Putative DNA-binding domain"/>
    <property type="match status" value="1"/>
</dbReference>
<dbReference type="RefSeq" id="WP_261964101.1">
    <property type="nucleotide sequence ID" value="NZ_BAAAXA010000003.1"/>
</dbReference>
<dbReference type="InterPro" id="IPR000551">
    <property type="entry name" value="MerR-type_HTH_dom"/>
</dbReference>
<reference evidence="3" key="1">
    <citation type="journal article" date="2014" name="Int. J. Syst. Evol. Microbiol.">
        <title>Complete genome sequence of Corynebacterium casei LMG S-19264T (=DSM 44701T), isolated from a smear-ripened cheese.</title>
        <authorList>
            <consortium name="US DOE Joint Genome Institute (JGI-PGF)"/>
            <person name="Walter F."/>
            <person name="Albersmeier A."/>
            <person name="Kalinowski J."/>
            <person name="Ruckert C."/>
        </authorList>
    </citation>
    <scope>NUCLEOTIDE SEQUENCE</scope>
    <source>
        <strain evidence="3">VKM Ac-1321</strain>
    </source>
</reference>
<dbReference type="InterPro" id="IPR047057">
    <property type="entry name" value="MerR_fam"/>
</dbReference>
<proteinExistence type="predicted"/>
<keyword evidence="1" id="KW-0238">DNA-binding</keyword>
<dbReference type="GO" id="GO:0003700">
    <property type="term" value="F:DNA-binding transcription factor activity"/>
    <property type="evidence" value="ECO:0007669"/>
    <property type="project" value="InterPro"/>
</dbReference>
<reference evidence="3" key="2">
    <citation type="submission" date="2023-01" db="EMBL/GenBank/DDBJ databases">
        <authorList>
            <person name="Sun Q."/>
            <person name="Evtushenko L."/>
        </authorList>
    </citation>
    <scope>NUCLEOTIDE SEQUENCE</scope>
    <source>
        <strain evidence="3">VKM Ac-1321</strain>
    </source>
</reference>
<sequence>MKVQGEWVDTSGLLTIGSFARLSWLSPRALRLYEQQGLLVPAIVDERTGYRWYRPGQLDTARLVARLRRLDMPLARITAIVTAGRAEAVALLDEYWTDEEYRVAARRELVSHLRIRLLGDEGSLHMYDIQVRDVPEQLVLTEQRHVRVQDLPQWIDESIARLLKAAAGHGEGLAGPCFIVYHGEVNEESDGPVEICLPITPDPAGPPEAASRIEPAHREAYTRITKAQVAFPQILSAYDAVAAWTDREPVTRLGSPREVYFADFAAAAPDELCCDIAQPIE</sequence>
<dbReference type="PANTHER" id="PTHR30204:SF97">
    <property type="entry name" value="MERR FAMILY REGULATORY PROTEIN"/>
    <property type="match status" value="1"/>
</dbReference>
<comment type="caution">
    <text evidence="3">The sequence shown here is derived from an EMBL/GenBank/DDBJ whole genome shotgun (WGS) entry which is preliminary data.</text>
</comment>